<evidence type="ECO:0000313" key="2">
    <source>
        <dbReference type="Proteomes" id="UP000054387"/>
    </source>
</evidence>
<protein>
    <submittedName>
        <fullName evidence="1">Uncharacterized protein</fullName>
    </submittedName>
</protein>
<name>A0A0W1RA92_9EURY</name>
<dbReference type="EMBL" id="LOPU01000018">
    <property type="protein sequence ID" value="KTG10441.1"/>
    <property type="molecule type" value="Genomic_DNA"/>
</dbReference>
<dbReference type="AlphaFoldDB" id="A0A0W1RA92"/>
<dbReference type="Proteomes" id="UP000054387">
    <property type="component" value="Unassembled WGS sequence"/>
</dbReference>
<comment type="caution">
    <text evidence="1">The sequence shown here is derived from an EMBL/GenBank/DDBJ whole genome shotgun (WGS) entry which is preliminary data.</text>
</comment>
<organism evidence="1 2">
    <name type="scientific">Haloprofundus marisrubri</name>
    <dbReference type="NCBI Taxonomy" id="1514971"/>
    <lineage>
        <taxon>Archaea</taxon>
        <taxon>Methanobacteriati</taxon>
        <taxon>Methanobacteriota</taxon>
        <taxon>Stenosarchaea group</taxon>
        <taxon>Halobacteria</taxon>
        <taxon>Halobacteriales</taxon>
        <taxon>Haloferacaceae</taxon>
        <taxon>Haloprofundus</taxon>
    </lineage>
</organism>
<gene>
    <name evidence="1" type="ORF">AUR64_12830</name>
</gene>
<sequence length="108" mass="11930">MAARPPQRDNSEPDQIEFGIAALDARLSDAGVQFPATSDELVAEIHATEIPCDASGSTLDLSEALDRIHQERFENKTELLDKLHPVFEEERAAVSKSVFGRLRALIPF</sequence>
<accession>A0A0W1RA92</accession>
<evidence type="ECO:0000313" key="1">
    <source>
        <dbReference type="EMBL" id="KTG10441.1"/>
    </source>
</evidence>
<keyword evidence="2" id="KW-1185">Reference proteome</keyword>
<proteinExistence type="predicted"/>
<dbReference type="OrthoDB" id="317711at2157"/>
<reference evidence="1 2" key="1">
    <citation type="submission" date="2015-12" db="EMBL/GenBank/DDBJ databases">
        <title>Haloprofundus marisrubri gen. nov., sp. nov., an extremely halophilic archaeon isolated from the Discovery deep brine-seawater interface in the Red Sea.</title>
        <authorList>
            <person name="Zhang G."/>
            <person name="Stingl U."/>
            <person name="Rashid M."/>
        </authorList>
    </citation>
    <scope>NUCLEOTIDE SEQUENCE [LARGE SCALE GENOMIC DNA]</scope>
    <source>
        <strain evidence="1 2">SB9</strain>
    </source>
</reference>
<dbReference type="RefSeq" id="WP_058581794.1">
    <property type="nucleotide sequence ID" value="NZ_LOPU01000018.1"/>
</dbReference>